<gene>
    <name evidence="2" type="ORF">NDU88_009112</name>
</gene>
<proteinExistence type="predicted"/>
<comment type="caution">
    <text evidence="2">The sequence shown here is derived from an EMBL/GenBank/DDBJ whole genome shotgun (WGS) entry which is preliminary data.</text>
</comment>
<dbReference type="AlphaFoldDB" id="A0AAV7QQR7"/>
<feature type="compositionally biased region" description="Basic residues" evidence="1">
    <location>
        <begin position="16"/>
        <end position="25"/>
    </location>
</feature>
<evidence type="ECO:0000313" key="2">
    <source>
        <dbReference type="EMBL" id="KAJ1142799.1"/>
    </source>
</evidence>
<accession>A0AAV7QQR7</accession>
<organism evidence="2 3">
    <name type="scientific">Pleurodeles waltl</name>
    <name type="common">Iberian ribbed newt</name>
    <dbReference type="NCBI Taxonomy" id="8319"/>
    <lineage>
        <taxon>Eukaryota</taxon>
        <taxon>Metazoa</taxon>
        <taxon>Chordata</taxon>
        <taxon>Craniata</taxon>
        <taxon>Vertebrata</taxon>
        <taxon>Euteleostomi</taxon>
        <taxon>Amphibia</taxon>
        <taxon>Batrachia</taxon>
        <taxon>Caudata</taxon>
        <taxon>Salamandroidea</taxon>
        <taxon>Salamandridae</taxon>
        <taxon>Pleurodelinae</taxon>
        <taxon>Pleurodeles</taxon>
    </lineage>
</organism>
<feature type="region of interest" description="Disordered" evidence="1">
    <location>
        <begin position="1"/>
        <end position="25"/>
    </location>
</feature>
<protein>
    <submittedName>
        <fullName evidence="2">Uncharacterized protein</fullName>
    </submittedName>
</protein>
<sequence>MRSGKLRVNPDGGRTRPPKGAKHFHPVNSPVVCLISSGIEGTHPTEQREPNLAPSSMSSAEKVEYKITDFLSIELSRLQENKVPIDLADAVTVINSEKDLLLGSHSFTQQEPERLAFGKEISKVEPDRPDCSGSILDLDFSVWEDSLPSFQARKETDLLDLGGTPDHPLIELIDTDFLEGDTSTEQGKTIHPHESSQKHEADMLRTIISLSPFQDSTRNSQLQSDVPANTWGTLLSTLDVMATVIKHQADKQDIQVDLLNVMAKYIVVIDSKLQALNDLIQRAQKQNYIQQVACDCAISGDNSQTIFPILNDILAEVRAQALSTRERLWGSF</sequence>
<evidence type="ECO:0000313" key="3">
    <source>
        <dbReference type="Proteomes" id="UP001066276"/>
    </source>
</evidence>
<reference evidence="2" key="1">
    <citation type="journal article" date="2022" name="bioRxiv">
        <title>Sequencing and chromosome-scale assembly of the giantPleurodeles waltlgenome.</title>
        <authorList>
            <person name="Brown T."/>
            <person name="Elewa A."/>
            <person name="Iarovenko S."/>
            <person name="Subramanian E."/>
            <person name="Araus A.J."/>
            <person name="Petzold A."/>
            <person name="Susuki M."/>
            <person name="Suzuki K.-i.T."/>
            <person name="Hayashi T."/>
            <person name="Toyoda A."/>
            <person name="Oliveira C."/>
            <person name="Osipova E."/>
            <person name="Leigh N.D."/>
            <person name="Simon A."/>
            <person name="Yun M.H."/>
        </authorList>
    </citation>
    <scope>NUCLEOTIDE SEQUENCE</scope>
    <source>
        <strain evidence="2">20211129_DDA</strain>
        <tissue evidence="2">Liver</tissue>
    </source>
</reference>
<keyword evidence="3" id="KW-1185">Reference proteome</keyword>
<name>A0AAV7QQR7_PLEWA</name>
<dbReference type="EMBL" id="JANPWB010000010">
    <property type="protein sequence ID" value="KAJ1142799.1"/>
    <property type="molecule type" value="Genomic_DNA"/>
</dbReference>
<dbReference type="Proteomes" id="UP001066276">
    <property type="component" value="Chromosome 6"/>
</dbReference>
<evidence type="ECO:0000256" key="1">
    <source>
        <dbReference type="SAM" id="MobiDB-lite"/>
    </source>
</evidence>